<evidence type="ECO:0000256" key="8">
    <source>
        <dbReference type="ARBA" id="ARBA00022848"/>
    </source>
</evidence>
<feature type="non-terminal residue" evidence="16">
    <location>
        <position position="1"/>
    </location>
</feature>
<dbReference type="PANTHER" id="PTHR24292:SF45">
    <property type="entry name" value="CYTOCHROME P450 6G1-RELATED"/>
    <property type="match status" value="1"/>
</dbReference>
<dbReference type="GO" id="GO:0005506">
    <property type="term" value="F:iron ion binding"/>
    <property type="evidence" value="ECO:0007669"/>
    <property type="project" value="InterPro"/>
</dbReference>
<keyword evidence="15" id="KW-0812">Transmembrane</keyword>
<evidence type="ECO:0000256" key="12">
    <source>
        <dbReference type="ARBA" id="ARBA00023136"/>
    </source>
</evidence>
<dbReference type="GO" id="GO:0016705">
    <property type="term" value="F:oxidoreductase activity, acting on paired donors, with incorporation or reduction of molecular oxygen"/>
    <property type="evidence" value="ECO:0007669"/>
    <property type="project" value="InterPro"/>
</dbReference>
<feature type="transmembrane region" description="Helical" evidence="15">
    <location>
        <begin position="149"/>
        <end position="169"/>
    </location>
</feature>
<dbReference type="Proteomes" id="UP000075809">
    <property type="component" value="Unassembled WGS sequence"/>
</dbReference>
<evidence type="ECO:0000256" key="4">
    <source>
        <dbReference type="ARBA" id="ARBA00010617"/>
    </source>
</evidence>
<keyword evidence="8" id="KW-0492">Microsome</keyword>
<keyword evidence="9 14" id="KW-0560">Oxidoreductase</keyword>
<dbReference type="Pfam" id="PF00067">
    <property type="entry name" value="p450"/>
    <property type="match status" value="2"/>
</dbReference>
<evidence type="ECO:0000256" key="13">
    <source>
        <dbReference type="PIRSR" id="PIRSR602401-1"/>
    </source>
</evidence>
<keyword evidence="7" id="KW-0256">Endoplasmic reticulum</keyword>
<evidence type="ECO:0000256" key="1">
    <source>
        <dbReference type="ARBA" id="ARBA00001971"/>
    </source>
</evidence>
<dbReference type="CDD" id="cd11056">
    <property type="entry name" value="CYP6-like"/>
    <property type="match status" value="1"/>
</dbReference>
<dbReference type="InterPro" id="IPR001128">
    <property type="entry name" value="Cyt_P450"/>
</dbReference>
<evidence type="ECO:0000256" key="5">
    <source>
        <dbReference type="ARBA" id="ARBA00022617"/>
    </source>
</evidence>
<name>A0A151WZQ3_9HYME</name>
<evidence type="ECO:0000313" key="16">
    <source>
        <dbReference type="EMBL" id="KYQ53377.1"/>
    </source>
</evidence>
<accession>A0A151WZQ3</accession>
<dbReference type="GO" id="GO:0004497">
    <property type="term" value="F:monooxygenase activity"/>
    <property type="evidence" value="ECO:0007669"/>
    <property type="project" value="UniProtKB-KW"/>
</dbReference>
<dbReference type="InterPro" id="IPR002401">
    <property type="entry name" value="Cyt_P450_E_grp-I"/>
</dbReference>
<comment type="subcellular location">
    <subcellularLocation>
        <location evidence="3">Endoplasmic reticulum membrane</location>
        <topology evidence="3">Peripheral membrane protein</topology>
    </subcellularLocation>
    <subcellularLocation>
        <location evidence="2">Microsome membrane</location>
        <topology evidence="2">Peripheral membrane protein</topology>
    </subcellularLocation>
</comment>
<evidence type="ECO:0000313" key="17">
    <source>
        <dbReference type="Proteomes" id="UP000075809"/>
    </source>
</evidence>
<dbReference type="STRING" id="64791.A0A151WZQ3"/>
<dbReference type="SUPFAM" id="SSF48264">
    <property type="entry name" value="Cytochrome P450"/>
    <property type="match status" value="2"/>
</dbReference>
<evidence type="ECO:0000256" key="3">
    <source>
        <dbReference type="ARBA" id="ARBA00004406"/>
    </source>
</evidence>
<protein>
    <submittedName>
        <fullName evidence="16">Cytochrome P450 6k1</fullName>
    </submittedName>
</protein>
<evidence type="ECO:0000256" key="7">
    <source>
        <dbReference type="ARBA" id="ARBA00022824"/>
    </source>
</evidence>
<evidence type="ECO:0000256" key="9">
    <source>
        <dbReference type="ARBA" id="ARBA00023002"/>
    </source>
</evidence>
<dbReference type="GO" id="GO:0005789">
    <property type="term" value="C:endoplasmic reticulum membrane"/>
    <property type="evidence" value="ECO:0007669"/>
    <property type="project" value="UniProtKB-SubCell"/>
</dbReference>
<dbReference type="FunFam" id="1.10.630.10:FF:000042">
    <property type="entry name" value="Cytochrome P450"/>
    <property type="match status" value="1"/>
</dbReference>
<evidence type="ECO:0000256" key="10">
    <source>
        <dbReference type="ARBA" id="ARBA00023004"/>
    </source>
</evidence>
<keyword evidence="5 13" id="KW-0349">Heme</keyword>
<dbReference type="InterPro" id="IPR050476">
    <property type="entry name" value="Insect_CytP450_Detox"/>
</dbReference>
<dbReference type="GO" id="GO:0020037">
    <property type="term" value="F:heme binding"/>
    <property type="evidence" value="ECO:0007669"/>
    <property type="project" value="InterPro"/>
</dbReference>
<keyword evidence="15" id="KW-1133">Transmembrane helix</keyword>
<evidence type="ECO:0000256" key="2">
    <source>
        <dbReference type="ARBA" id="ARBA00004174"/>
    </source>
</evidence>
<evidence type="ECO:0000256" key="14">
    <source>
        <dbReference type="RuleBase" id="RU000461"/>
    </source>
</evidence>
<keyword evidence="11 14" id="KW-0503">Monooxygenase</keyword>
<evidence type="ECO:0000256" key="6">
    <source>
        <dbReference type="ARBA" id="ARBA00022723"/>
    </source>
</evidence>
<evidence type="ECO:0000256" key="15">
    <source>
        <dbReference type="SAM" id="Phobius"/>
    </source>
</evidence>
<dbReference type="InterPro" id="IPR036396">
    <property type="entry name" value="Cyt_P450_sf"/>
</dbReference>
<evidence type="ECO:0000256" key="11">
    <source>
        <dbReference type="ARBA" id="ARBA00023033"/>
    </source>
</evidence>
<keyword evidence="17" id="KW-1185">Reference proteome</keyword>
<dbReference type="PANTHER" id="PTHR24292">
    <property type="entry name" value="CYTOCHROME P450"/>
    <property type="match status" value="1"/>
</dbReference>
<feature type="binding site" description="axial binding residue" evidence="13">
    <location>
        <position position="597"/>
    </location>
    <ligand>
        <name>heme</name>
        <dbReference type="ChEBI" id="CHEBI:30413"/>
    </ligand>
    <ligandPart>
        <name>Fe</name>
        <dbReference type="ChEBI" id="CHEBI:18248"/>
    </ligandPart>
</feature>
<dbReference type="InterPro" id="IPR017972">
    <property type="entry name" value="Cyt_P450_CS"/>
</dbReference>
<organism evidence="16 17">
    <name type="scientific">Mycetomoellerius zeteki</name>
    <dbReference type="NCBI Taxonomy" id="64791"/>
    <lineage>
        <taxon>Eukaryota</taxon>
        <taxon>Metazoa</taxon>
        <taxon>Ecdysozoa</taxon>
        <taxon>Arthropoda</taxon>
        <taxon>Hexapoda</taxon>
        <taxon>Insecta</taxon>
        <taxon>Pterygota</taxon>
        <taxon>Neoptera</taxon>
        <taxon>Endopterygota</taxon>
        <taxon>Hymenoptera</taxon>
        <taxon>Apocrita</taxon>
        <taxon>Aculeata</taxon>
        <taxon>Formicoidea</taxon>
        <taxon>Formicidae</taxon>
        <taxon>Myrmicinae</taxon>
        <taxon>Mycetomoellerius</taxon>
    </lineage>
</organism>
<dbReference type="PRINTS" id="PR00385">
    <property type="entry name" value="P450"/>
</dbReference>
<dbReference type="AlphaFoldDB" id="A0A151WZQ3"/>
<sequence>FTCQQVLSLSYLDMIVSEILRIYPALPFLDRITRKTYKVPNSNLVLEKGTPIYISLLGTHYDPEYYPNPDKFDPERFTEENKRNRSSCVYLPFGDGPGIYSSRMRLLQTKLEIIIILRKYELGPCKKTLIPMFHDSAIGCCKMALITTYWGLDGMIILTTLVITAYLYMTRKFKYWKKRGILEITPMPFFGNFKECLFQKKAPGYFLKDLYEETKDLPYVGFYVLDKPFLLVRDRELVKNILVKDFSYFSDRYNTADPADRIGYANLFFVRNPAWKVIRTKLTPFFTSGKMKKMFDLMLICVKNLDEYLDALELEDNGKTIEVRELTAKFATDIIGSTAYGLDVNSFKNPNAEFRKYGKMIFHYDTYRSFEMLAIFFLPTIVRLTRIKMFGKEPTDFMRKVFWETLTQRMKSGLKRNDLIDILLELKNNNNNNDQDLKDFKFDGDDLVAQAASFFSAGFETSSTTTTFALYELAMQPKIQNTLRKEIFEALEESNGKITYDMVWSLPYLDMVMSETLRMYPPLGYLNRMPNQTYKVPEFNLVIEKGTPVYISMLGLHYDPKYFPNPNKFDPERFNEENKRNRPPYVYFPFGEGPHSCIGNRFGLLQTKLTLLKVLSKCEVTLCKETPVPVVIDPRGAMTVPLNGILHLNFRKINTNVI</sequence>
<keyword evidence="6 13" id="KW-0479">Metal-binding</keyword>
<dbReference type="PROSITE" id="PS00086">
    <property type="entry name" value="CYTOCHROME_P450"/>
    <property type="match status" value="1"/>
</dbReference>
<gene>
    <name evidence="16" type="ORF">ALC60_07490</name>
</gene>
<keyword evidence="10 13" id="KW-0408">Iron</keyword>
<dbReference type="EMBL" id="KQ982631">
    <property type="protein sequence ID" value="KYQ53377.1"/>
    <property type="molecule type" value="Genomic_DNA"/>
</dbReference>
<keyword evidence="12 15" id="KW-0472">Membrane</keyword>
<comment type="cofactor">
    <cofactor evidence="1 13">
        <name>heme</name>
        <dbReference type="ChEBI" id="CHEBI:30413"/>
    </cofactor>
</comment>
<dbReference type="Gene3D" id="1.10.630.10">
    <property type="entry name" value="Cytochrome P450"/>
    <property type="match status" value="2"/>
</dbReference>
<proteinExistence type="inferred from homology"/>
<comment type="similarity">
    <text evidence="4 14">Belongs to the cytochrome P450 family.</text>
</comment>
<dbReference type="PRINTS" id="PR00463">
    <property type="entry name" value="EP450I"/>
</dbReference>
<reference evidence="16 17" key="1">
    <citation type="submission" date="2015-09" db="EMBL/GenBank/DDBJ databases">
        <title>Trachymyrmex zeteki WGS genome.</title>
        <authorList>
            <person name="Nygaard S."/>
            <person name="Hu H."/>
            <person name="Boomsma J."/>
            <person name="Zhang G."/>
        </authorList>
    </citation>
    <scope>NUCLEOTIDE SEQUENCE [LARGE SCALE GENOMIC DNA]</scope>
    <source>
        <strain evidence="16">Tzet28-1</strain>
        <tissue evidence="16">Whole body</tissue>
    </source>
</reference>